<comment type="caution">
    <text evidence="1">The sequence shown here is derived from an EMBL/GenBank/DDBJ whole genome shotgun (WGS) entry which is preliminary data.</text>
</comment>
<dbReference type="AlphaFoldDB" id="A0A6L2N257"/>
<reference evidence="1" key="1">
    <citation type="journal article" date="2019" name="Sci. Rep.">
        <title>Draft genome of Tanacetum cinerariifolium, the natural source of mosquito coil.</title>
        <authorList>
            <person name="Yamashiro T."/>
            <person name="Shiraishi A."/>
            <person name="Satake H."/>
            <person name="Nakayama K."/>
        </authorList>
    </citation>
    <scope>NUCLEOTIDE SEQUENCE</scope>
</reference>
<gene>
    <name evidence="1" type="ORF">Tci_052246</name>
</gene>
<name>A0A6L2N257_TANCI</name>
<dbReference type="EMBL" id="BKCJ010008043">
    <property type="protein sequence ID" value="GEU80268.1"/>
    <property type="molecule type" value="Genomic_DNA"/>
</dbReference>
<protein>
    <submittedName>
        <fullName evidence="1">Uncharacterized protein</fullName>
    </submittedName>
</protein>
<sequence>MIGDIDFERFLGNDVNRLGPCLMFNGIEGFVPQANSEGVIRWSVSKVVANSVMGDGGSVSGGLNVVAGGVMENSFVEEVANGVMENGVSGASVRAVNNGVAGASSCSLGDVVNGVMGNGVGRAGARVVNNGDARVRSFSLGGAAAGSSPRICHYLDLLLCTVIIVAKLYDSTSMGILAGTKLDNCCTFLFAASVKELDHVRNNIIAGKFLNFLIDVEMKDGNSMNMHIGNCKCHLVSNKALLTFLVVVSELVVGIDGVSNE</sequence>
<accession>A0A6L2N257</accession>
<organism evidence="1">
    <name type="scientific">Tanacetum cinerariifolium</name>
    <name type="common">Dalmatian daisy</name>
    <name type="synonym">Chrysanthemum cinerariifolium</name>
    <dbReference type="NCBI Taxonomy" id="118510"/>
    <lineage>
        <taxon>Eukaryota</taxon>
        <taxon>Viridiplantae</taxon>
        <taxon>Streptophyta</taxon>
        <taxon>Embryophyta</taxon>
        <taxon>Tracheophyta</taxon>
        <taxon>Spermatophyta</taxon>
        <taxon>Magnoliopsida</taxon>
        <taxon>eudicotyledons</taxon>
        <taxon>Gunneridae</taxon>
        <taxon>Pentapetalae</taxon>
        <taxon>asterids</taxon>
        <taxon>campanulids</taxon>
        <taxon>Asterales</taxon>
        <taxon>Asteraceae</taxon>
        <taxon>Asteroideae</taxon>
        <taxon>Anthemideae</taxon>
        <taxon>Anthemidinae</taxon>
        <taxon>Tanacetum</taxon>
    </lineage>
</organism>
<evidence type="ECO:0000313" key="1">
    <source>
        <dbReference type="EMBL" id="GEU80268.1"/>
    </source>
</evidence>
<proteinExistence type="predicted"/>